<name>A0ABT7S8D2_9CELL</name>
<dbReference type="Gene3D" id="3.40.50.300">
    <property type="entry name" value="P-loop containing nucleotide triphosphate hydrolases"/>
    <property type="match status" value="3"/>
</dbReference>
<dbReference type="Pfam" id="PF00570">
    <property type="entry name" value="HRDC"/>
    <property type="match status" value="1"/>
</dbReference>
<dbReference type="CDD" id="cd18807">
    <property type="entry name" value="SF1_C_UvrD"/>
    <property type="match status" value="1"/>
</dbReference>
<evidence type="ECO:0000256" key="3">
    <source>
        <dbReference type="ARBA" id="ARBA00022801"/>
    </source>
</evidence>
<protein>
    <recommendedName>
        <fullName evidence="8">DNA 3'-5' helicase</fullName>
        <ecNumber evidence="8">5.6.2.4</ecNumber>
    </recommendedName>
</protein>
<dbReference type="Gene3D" id="1.10.150.80">
    <property type="entry name" value="HRDC domain"/>
    <property type="match status" value="1"/>
</dbReference>
<dbReference type="PROSITE" id="PS50967">
    <property type="entry name" value="HRDC"/>
    <property type="match status" value="1"/>
</dbReference>
<feature type="domain" description="UvrD-like helicase ATP-binding" evidence="12">
    <location>
        <begin position="8"/>
        <end position="290"/>
    </location>
</feature>
<evidence type="ECO:0000256" key="2">
    <source>
        <dbReference type="ARBA" id="ARBA00022741"/>
    </source>
</evidence>
<dbReference type="SMART" id="SM00341">
    <property type="entry name" value="HRDC"/>
    <property type="match status" value="1"/>
</dbReference>
<gene>
    <name evidence="14" type="ORF">QRT05_11110</name>
</gene>
<evidence type="ECO:0000259" key="13">
    <source>
        <dbReference type="PROSITE" id="PS51217"/>
    </source>
</evidence>
<comment type="similarity">
    <text evidence="1">Belongs to the helicase family. UvrD subfamily.</text>
</comment>
<dbReference type="Pfam" id="PF00580">
    <property type="entry name" value="UvrD-helicase"/>
    <property type="match status" value="1"/>
</dbReference>
<reference evidence="14 15" key="1">
    <citation type="submission" date="2023-06" db="EMBL/GenBank/DDBJ databases">
        <title>Cellulomonas sp. MW9 Whole genome sequence.</title>
        <authorList>
            <person name="Park S."/>
        </authorList>
    </citation>
    <scope>NUCLEOTIDE SEQUENCE [LARGE SCALE GENOMIC DNA]</scope>
    <source>
        <strain evidence="14 15">MW9</strain>
    </source>
</reference>
<evidence type="ECO:0000313" key="14">
    <source>
        <dbReference type="EMBL" id="MDM7831883.1"/>
    </source>
</evidence>
<evidence type="ECO:0000256" key="9">
    <source>
        <dbReference type="ARBA" id="ARBA00048988"/>
    </source>
</evidence>
<keyword evidence="15" id="KW-1185">Reference proteome</keyword>
<dbReference type="InterPro" id="IPR000212">
    <property type="entry name" value="DNA_helicase_UvrD/REP"/>
</dbReference>
<dbReference type="InterPro" id="IPR013986">
    <property type="entry name" value="DExx_box_DNA_helicase_dom_sf"/>
</dbReference>
<dbReference type="Pfam" id="PF13361">
    <property type="entry name" value="UvrD_C"/>
    <property type="match status" value="2"/>
</dbReference>
<accession>A0ABT7S8D2</accession>
<organism evidence="14 15">
    <name type="scientific">Cellulomonas edaphi</name>
    <dbReference type="NCBI Taxonomy" id="3053468"/>
    <lineage>
        <taxon>Bacteria</taxon>
        <taxon>Bacillati</taxon>
        <taxon>Actinomycetota</taxon>
        <taxon>Actinomycetes</taxon>
        <taxon>Micrococcales</taxon>
        <taxon>Cellulomonadaceae</taxon>
        <taxon>Cellulomonas</taxon>
    </lineage>
</organism>
<evidence type="ECO:0000256" key="1">
    <source>
        <dbReference type="ARBA" id="ARBA00009922"/>
    </source>
</evidence>
<evidence type="ECO:0000256" key="5">
    <source>
        <dbReference type="ARBA" id="ARBA00022840"/>
    </source>
</evidence>
<dbReference type="PROSITE" id="PS51217">
    <property type="entry name" value="UVRD_HELICASE_CTER"/>
    <property type="match status" value="1"/>
</dbReference>
<sequence length="663" mass="71190">MSADDLLAALDPEQRAVATALRGPVCVLAGAGTGKTRAITHRIAYGIAAGVYKPGNVLAVTFTARAAGEMRTRLRALGAGGVQARTFHAAALRQLGFFWPKVVGGAPPRILEQKAQLVAEAARRVGIAADRTAVRDLASEIEWAKVSLVVADEYAKATAAIDRVVPGGNDAQAVARLMTAYEEVKDERAVIDFEDVLLLLAAMLAERRDVADEVRGQYRHFVVDEYQDVSPLQQYLLDQWLGGRKELCVVGDPSQTIYSFAGATPHHLTSFASAYPGAQVVRLVRDYRSTPQVVSLANRVIDATRRAGGPTPLELRAQRPDGPEVGFTTYDDDDAEATAIARAAARLIAAGTRPSEIAILYRTNAQSEAFEEALASVGVGYQVRGGERFFARRDVRDALVLLRGGARAADPTQPMPEAVREILVGAHWTPEPPATRGAARERWDALQALVTLADELAAATPEATVADFVAELVERAAAQHAPTVEGVTLASLHAAKGLEWDAVFLAGLSEGLLPTALADTPAAVAEERRLLYVGVTRAREHLQLSWARSRMPGGRASRSLSRFLVPLWPGATRSQPHVPREVSDDPAARRVAERLTIWREEQARQTGVTATRVLTTTALEAIAARRPATLEELAQLRGVGQQTLATVGDRILEVVADAVAPVR</sequence>
<dbReference type="Gene3D" id="1.10.10.160">
    <property type="match status" value="1"/>
</dbReference>
<keyword evidence="5 10" id="KW-0067">ATP-binding</keyword>
<dbReference type="InterPro" id="IPR014017">
    <property type="entry name" value="DNA_helicase_UvrD-like_C"/>
</dbReference>
<dbReference type="InterPro" id="IPR044876">
    <property type="entry name" value="HRDC_dom_sf"/>
</dbReference>
<evidence type="ECO:0000256" key="7">
    <source>
        <dbReference type="ARBA" id="ARBA00034617"/>
    </source>
</evidence>
<dbReference type="InterPro" id="IPR010997">
    <property type="entry name" value="HRDC-like_sf"/>
</dbReference>
<comment type="catalytic activity">
    <reaction evidence="9">
        <text>ATP + H2O = ADP + phosphate + H(+)</text>
        <dbReference type="Rhea" id="RHEA:13065"/>
        <dbReference type="ChEBI" id="CHEBI:15377"/>
        <dbReference type="ChEBI" id="CHEBI:15378"/>
        <dbReference type="ChEBI" id="CHEBI:30616"/>
        <dbReference type="ChEBI" id="CHEBI:43474"/>
        <dbReference type="ChEBI" id="CHEBI:456216"/>
        <dbReference type="EC" id="5.6.2.4"/>
    </reaction>
</comment>
<comment type="caution">
    <text evidence="14">The sequence shown here is derived from an EMBL/GenBank/DDBJ whole genome shotgun (WGS) entry which is preliminary data.</text>
</comment>
<dbReference type="SUPFAM" id="SSF47819">
    <property type="entry name" value="HRDC-like"/>
    <property type="match status" value="1"/>
</dbReference>
<dbReference type="Proteomes" id="UP001321453">
    <property type="component" value="Unassembled WGS sequence"/>
</dbReference>
<dbReference type="PANTHER" id="PTHR11070:SF69">
    <property type="entry name" value="ATP-DEPENDENT DNA HELICASE UVRD2"/>
    <property type="match status" value="1"/>
</dbReference>
<evidence type="ECO:0000256" key="10">
    <source>
        <dbReference type="PROSITE-ProRule" id="PRU00560"/>
    </source>
</evidence>
<dbReference type="PANTHER" id="PTHR11070">
    <property type="entry name" value="UVRD / RECB / PCRA DNA HELICASE FAMILY MEMBER"/>
    <property type="match status" value="1"/>
</dbReference>
<dbReference type="EMBL" id="JAUCGR010000002">
    <property type="protein sequence ID" value="MDM7831883.1"/>
    <property type="molecule type" value="Genomic_DNA"/>
</dbReference>
<dbReference type="PROSITE" id="PS51198">
    <property type="entry name" value="UVRD_HELICASE_ATP_BIND"/>
    <property type="match status" value="1"/>
</dbReference>
<feature type="domain" description="UvrD-like helicase C-terminal" evidence="13">
    <location>
        <begin position="291"/>
        <end position="540"/>
    </location>
</feature>
<dbReference type="CDD" id="cd17932">
    <property type="entry name" value="DEXQc_UvrD"/>
    <property type="match status" value="1"/>
</dbReference>
<dbReference type="InterPro" id="IPR014016">
    <property type="entry name" value="UvrD-like_ATP-bd"/>
</dbReference>
<feature type="domain" description="HRDC" evidence="11">
    <location>
        <begin position="585"/>
        <end position="663"/>
    </location>
</feature>
<dbReference type="EC" id="5.6.2.4" evidence="8"/>
<dbReference type="GO" id="GO:0004386">
    <property type="term" value="F:helicase activity"/>
    <property type="evidence" value="ECO:0007669"/>
    <property type="project" value="UniProtKB-KW"/>
</dbReference>
<dbReference type="InterPro" id="IPR002121">
    <property type="entry name" value="HRDC_dom"/>
</dbReference>
<comment type="catalytic activity">
    <reaction evidence="7">
        <text>Couples ATP hydrolysis with the unwinding of duplex DNA by translocating in the 3'-5' direction.</text>
        <dbReference type="EC" id="5.6.2.4"/>
    </reaction>
</comment>
<proteinExistence type="inferred from homology"/>
<evidence type="ECO:0000256" key="8">
    <source>
        <dbReference type="ARBA" id="ARBA00034808"/>
    </source>
</evidence>
<evidence type="ECO:0000313" key="15">
    <source>
        <dbReference type="Proteomes" id="UP001321453"/>
    </source>
</evidence>
<keyword evidence="6" id="KW-0413">Isomerase</keyword>
<dbReference type="RefSeq" id="WP_289447293.1">
    <property type="nucleotide sequence ID" value="NZ_JAUCGR010000002.1"/>
</dbReference>
<dbReference type="Gene3D" id="1.10.486.10">
    <property type="entry name" value="PCRA, domain 4"/>
    <property type="match status" value="2"/>
</dbReference>
<keyword evidence="4 10" id="KW-0347">Helicase</keyword>
<dbReference type="SUPFAM" id="SSF52540">
    <property type="entry name" value="P-loop containing nucleoside triphosphate hydrolases"/>
    <property type="match status" value="1"/>
</dbReference>
<evidence type="ECO:0000256" key="4">
    <source>
        <dbReference type="ARBA" id="ARBA00022806"/>
    </source>
</evidence>
<evidence type="ECO:0000256" key="6">
    <source>
        <dbReference type="ARBA" id="ARBA00023235"/>
    </source>
</evidence>
<feature type="binding site" evidence="10">
    <location>
        <begin position="29"/>
        <end position="36"/>
    </location>
    <ligand>
        <name>ATP</name>
        <dbReference type="ChEBI" id="CHEBI:30616"/>
    </ligand>
</feature>
<evidence type="ECO:0000259" key="12">
    <source>
        <dbReference type="PROSITE" id="PS51198"/>
    </source>
</evidence>
<dbReference type="InterPro" id="IPR027417">
    <property type="entry name" value="P-loop_NTPase"/>
</dbReference>
<keyword evidence="3 10" id="KW-0378">Hydrolase</keyword>
<keyword evidence="2 10" id="KW-0547">Nucleotide-binding</keyword>
<evidence type="ECO:0000259" key="11">
    <source>
        <dbReference type="PROSITE" id="PS50967"/>
    </source>
</evidence>